<organism evidence="2 3">
    <name type="scientific">Nocardioides mangrovicus</name>
    <dbReference type="NCBI Taxonomy" id="2478913"/>
    <lineage>
        <taxon>Bacteria</taxon>
        <taxon>Bacillati</taxon>
        <taxon>Actinomycetota</taxon>
        <taxon>Actinomycetes</taxon>
        <taxon>Propionibacteriales</taxon>
        <taxon>Nocardioidaceae</taxon>
        <taxon>Nocardioides</taxon>
    </lineage>
</organism>
<dbReference type="AlphaFoldDB" id="A0A3L8NZ46"/>
<protein>
    <recommendedName>
        <fullName evidence="4">O-antigen ligase domain-containing protein</fullName>
    </recommendedName>
</protein>
<dbReference type="PANTHER" id="PTHR37422">
    <property type="entry name" value="TEICHURONIC ACID BIOSYNTHESIS PROTEIN TUAE"/>
    <property type="match status" value="1"/>
</dbReference>
<evidence type="ECO:0008006" key="4">
    <source>
        <dbReference type="Google" id="ProtNLM"/>
    </source>
</evidence>
<accession>A0A3L8NZ46</accession>
<proteinExistence type="predicted"/>
<feature type="transmembrane region" description="Helical" evidence="1">
    <location>
        <begin position="46"/>
        <end position="64"/>
    </location>
</feature>
<feature type="transmembrane region" description="Helical" evidence="1">
    <location>
        <begin position="179"/>
        <end position="198"/>
    </location>
</feature>
<feature type="transmembrane region" description="Helical" evidence="1">
    <location>
        <begin position="119"/>
        <end position="137"/>
    </location>
</feature>
<sequence length="406" mass="43663">MSETSARAPRPGLAVGSARRRRIAANAWGVDLVDPRRQEETKPLDFLAFAAFGFPALAAPGLGLPVNELLPLALCALCLGRPPTSSRPVPGWFTCLIAAFVGWMFLTSYLHDSLDWRRLLHLVLYGVLCLFIAAGRIHLRSALYGLGCGLALTIVLSLARIGPNAYAGRLTGYLGDPNAGGYVVSALGAVAIGLLVVRPRLRQVLMLLVPLAIIMTFSRTTLLAMSFSLVWLLVGRRVNAFVGLLLTGAMVYVVGHIPPQLKLLGPFADRKGSDELRARIIIQEHADVDRSPLTGAGAGTAHVSIGNDQFFYHSSYLALQREGGLIAQLILLGTMVLLFLLAIRRRRQLRNAWLEAALICVAVCAVNLGEVLLELPASVVMGFLLHHILNPPEATAAPPGRHLVAP</sequence>
<feature type="transmembrane region" description="Helical" evidence="1">
    <location>
        <begin position="143"/>
        <end position="167"/>
    </location>
</feature>
<keyword evidence="1" id="KW-0472">Membrane</keyword>
<dbReference type="OrthoDB" id="3767297at2"/>
<evidence type="ECO:0000313" key="3">
    <source>
        <dbReference type="Proteomes" id="UP000281708"/>
    </source>
</evidence>
<dbReference type="PANTHER" id="PTHR37422:SF13">
    <property type="entry name" value="LIPOPOLYSACCHARIDE BIOSYNTHESIS PROTEIN PA4999-RELATED"/>
    <property type="match status" value="1"/>
</dbReference>
<feature type="transmembrane region" description="Helical" evidence="1">
    <location>
        <begin position="204"/>
        <end position="233"/>
    </location>
</feature>
<feature type="transmembrane region" description="Helical" evidence="1">
    <location>
        <begin position="240"/>
        <end position="257"/>
    </location>
</feature>
<keyword evidence="3" id="KW-1185">Reference proteome</keyword>
<name>A0A3L8NZ46_9ACTN</name>
<reference evidence="2 3" key="1">
    <citation type="submission" date="2018-10" db="EMBL/GenBank/DDBJ databases">
        <title>Marmoricola sp. 4Q3S-7 whole genome shotgun sequence.</title>
        <authorList>
            <person name="Li F."/>
        </authorList>
    </citation>
    <scope>NUCLEOTIDE SEQUENCE [LARGE SCALE GENOMIC DNA]</scope>
    <source>
        <strain evidence="2 3">4Q3S-7</strain>
    </source>
</reference>
<dbReference type="RefSeq" id="WP_121807145.1">
    <property type="nucleotide sequence ID" value="NZ_RDBE01000010.1"/>
</dbReference>
<feature type="transmembrane region" description="Helical" evidence="1">
    <location>
        <begin position="89"/>
        <end position="107"/>
    </location>
</feature>
<dbReference type="Proteomes" id="UP000281708">
    <property type="component" value="Unassembled WGS sequence"/>
</dbReference>
<evidence type="ECO:0000313" key="2">
    <source>
        <dbReference type="EMBL" id="RLV47639.1"/>
    </source>
</evidence>
<dbReference type="EMBL" id="RDBE01000010">
    <property type="protein sequence ID" value="RLV47639.1"/>
    <property type="molecule type" value="Genomic_DNA"/>
</dbReference>
<feature type="transmembrane region" description="Helical" evidence="1">
    <location>
        <begin position="325"/>
        <end position="343"/>
    </location>
</feature>
<comment type="caution">
    <text evidence="2">The sequence shown here is derived from an EMBL/GenBank/DDBJ whole genome shotgun (WGS) entry which is preliminary data.</text>
</comment>
<keyword evidence="1" id="KW-0812">Transmembrane</keyword>
<dbReference type="InterPro" id="IPR051533">
    <property type="entry name" value="WaaL-like"/>
</dbReference>
<gene>
    <name evidence="2" type="ORF">D9V37_15870</name>
</gene>
<evidence type="ECO:0000256" key="1">
    <source>
        <dbReference type="SAM" id="Phobius"/>
    </source>
</evidence>
<keyword evidence="1" id="KW-1133">Transmembrane helix</keyword>